<dbReference type="HOGENOM" id="CLU_001645_8_0_1"/>
<dbReference type="EMBL" id="AFYH01126490">
    <property type="status" value="NOT_ANNOTATED_CDS"/>
    <property type="molecule type" value="Genomic_DNA"/>
</dbReference>
<dbReference type="PROSITE" id="PS50056">
    <property type="entry name" value="TYR_PHOSPHATASE_2"/>
    <property type="match status" value="2"/>
</dbReference>
<dbReference type="PROSITE" id="PS50055">
    <property type="entry name" value="TYR_PHOSPHATASE_PTP"/>
    <property type="match status" value="2"/>
</dbReference>
<dbReference type="InterPro" id="IPR000387">
    <property type="entry name" value="Tyr_Pase_dom"/>
</dbReference>
<proteinExistence type="predicted"/>
<reference evidence="5" key="2">
    <citation type="submission" date="2025-08" db="UniProtKB">
        <authorList>
            <consortium name="Ensembl"/>
        </authorList>
    </citation>
    <scope>IDENTIFICATION</scope>
</reference>
<reference evidence="5" key="3">
    <citation type="submission" date="2025-09" db="UniProtKB">
        <authorList>
            <consortium name="Ensembl"/>
        </authorList>
    </citation>
    <scope>IDENTIFICATION</scope>
</reference>
<dbReference type="EMBL" id="AFYH01126489">
    <property type="status" value="NOT_ANNOTATED_CDS"/>
    <property type="molecule type" value="Genomic_DNA"/>
</dbReference>
<dbReference type="SMART" id="SM00404">
    <property type="entry name" value="PTPc_motif"/>
    <property type="match status" value="2"/>
</dbReference>
<dbReference type="EMBL" id="AFYH01126486">
    <property type="status" value="NOT_ANNOTATED_CDS"/>
    <property type="molecule type" value="Genomic_DNA"/>
</dbReference>
<feature type="domain" description="Tyrosine-protein phosphatase" evidence="3">
    <location>
        <begin position="90"/>
        <end position="308"/>
    </location>
</feature>
<keyword evidence="2" id="KW-0904">Protein phosphatase</keyword>
<dbReference type="EMBL" id="AFYH01126492">
    <property type="status" value="NOT_ANNOTATED_CDS"/>
    <property type="molecule type" value="Genomic_DNA"/>
</dbReference>
<dbReference type="AlphaFoldDB" id="H3AWG0"/>
<evidence type="ECO:0000313" key="5">
    <source>
        <dbReference type="Ensembl" id="ENSLACP00000013981.1"/>
    </source>
</evidence>
<keyword evidence="2" id="KW-0378">Hydrolase</keyword>
<feature type="domain" description="Tyrosine specific protein phosphatases" evidence="4">
    <location>
        <begin position="230"/>
        <end position="299"/>
    </location>
</feature>
<dbReference type="Ensembl" id="ENSLACT00000014080.1">
    <property type="protein sequence ID" value="ENSLACP00000013981.1"/>
    <property type="gene ID" value="ENSLACG00000012310.1"/>
</dbReference>
<dbReference type="GO" id="GO:0004725">
    <property type="term" value="F:protein tyrosine phosphatase activity"/>
    <property type="evidence" value="ECO:0007669"/>
    <property type="project" value="UniProtKB-EC"/>
</dbReference>
<feature type="domain" description="Tyrosine specific protein phosphatases" evidence="4">
    <location>
        <begin position="1"/>
        <end position="50"/>
    </location>
</feature>
<accession>H3AWG0</accession>
<dbReference type="EMBL" id="AFYH01126488">
    <property type="status" value="NOT_ANNOTATED_CDS"/>
    <property type="molecule type" value="Genomic_DNA"/>
</dbReference>
<evidence type="ECO:0000256" key="1">
    <source>
        <dbReference type="ARBA" id="ARBA00013064"/>
    </source>
</evidence>
<dbReference type="SMART" id="SM00194">
    <property type="entry name" value="PTPc"/>
    <property type="match status" value="1"/>
</dbReference>
<dbReference type="PANTHER" id="PTHR19134">
    <property type="entry name" value="RECEPTOR-TYPE TYROSINE-PROTEIN PHOSPHATASE"/>
    <property type="match status" value="1"/>
</dbReference>
<dbReference type="EMBL" id="AFYH01126493">
    <property type="status" value="NOT_ANNOTATED_CDS"/>
    <property type="molecule type" value="Genomic_DNA"/>
</dbReference>
<dbReference type="PANTHER" id="PTHR19134:SF550">
    <property type="entry name" value="PROTEIN-TYROSINE-PHOSPHATASE"/>
    <property type="match status" value="1"/>
</dbReference>
<dbReference type="SUPFAM" id="SSF52799">
    <property type="entry name" value="(Phosphotyrosine protein) phosphatases II"/>
    <property type="match status" value="2"/>
</dbReference>
<sequence>SAGIGRTGTFIALDYLLDMAKAKGKVDILACVKRMREKRLNMVQTVAQYKFIYHTLLEALVCGDTSVPTQNLRAHVSALEGTNSSNHTGFTGEFQKLAKFCTLYNIHTCKEGVKPANKSKNRNQKILPADIFRPSLMTLTNKDGTPGYINAVFVDTYSKKEGFIVTQLPLKETITDFWSLVFDYKCNSLIVMNQVQELGERPMSEHQVNLFQLSNWSMQRPTPESPSFITNLLMEVERVFQENRILIACWDGASRCGLFCAASVVCEQIREEGLVDVFQAVKTIRRSRPQLLRDPEQYKFCYEIVKAYLDSFETYANF</sequence>
<dbReference type="GeneTree" id="ENSGT00940000166600"/>
<keyword evidence="6" id="KW-1185">Reference proteome</keyword>
<reference evidence="6" key="1">
    <citation type="submission" date="2011-08" db="EMBL/GenBank/DDBJ databases">
        <title>The draft genome of Latimeria chalumnae.</title>
        <authorList>
            <person name="Di Palma F."/>
            <person name="Alfoldi J."/>
            <person name="Johnson J."/>
            <person name="Berlin A."/>
            <person name="Gnerre S."/>
            <person name="Jaffe D."/>
            <person name="MacCallum I."/>
            <person name="Young S."/>
            <person name="Walker B.J."/>
            <person name="Lander E."/>
            <person name="Lindblad-Toh K."/>
        </authorList>
    </citation>
    <scope>NUCLEOTIDE SEQUENCE [LARGE SCALE GENOMIC DNA]</scope>
    <source>
        <strain evidence="6">Wild caught</strain>
    </source>
</reference>
<dbReference type="InterPro" id="IPR029021">
    <property type="entry name" value="Prot-tyrosine_phosphatase-like"/>
</dbReference>
<dbReference type="Proteomes" id="UP000008672">
    <property type="component" value="Unassembled WGS sequence"/>
</dbReference>
<protein>
    <recommendedName>
        <fullName evidence="1">protein-tyrosine-phosphatase</fullName>
        <ecNumber evidence="1">3.1.3.48</ecNumber>
    </recommendedName>
</protein>
<organism evidence="5 6">
    <name type="scientific">Latimeria chalumnae</name>
    <name type="common">Coelacanth</name>
    <dbReference type="NCBI Taxonomy" id="7897"/>
    <lineage>
        <taxon>Eukaryota</taxon>
        <taxon>Metazoa</taxon>
        <taxon>Chordata</taxon>
        <taxon>Craniata</taxon>
        <taxon>Vertebrata</taxon>
        <taxon>Euteleostomi</taxon>
        <taxon>Coelacanthiformes</taxon>
        <taxon>Coelacanthidae</taxon>
        <taxon>Latimeria</taxon>
    </lineage>
</organism>
<dbReference type="InterPro" id="IPR003595">
    <property type="entry name" value="Tyr_Pase_cat"/>
</dbReference>
<dbReference type="InterPro" id="IPR050348">
    <property type="entry name" value="Protein-Tyr_Phosphatase"/>
</dbReference>
<dbReference type="EMBL" id="AFYH01126487">
    <property type="status" value="NOT_ANNOTATED_CDS"/>
    <property type="molecule type" value="Genomic_DNA"/>
</dbReference>
<name>H3AWG0_LATCH</name>
<dbReference type="InterPro" id="IPR000242">
    <property type="entry name" value="PTP_cat"/>
</dbReference>
<evidence type="ECO:0000259" key="3">
    <source>
        <dbReference type="PROSITE" id="PS50055"/>
    </source>
</evidence>
<dbReference type="Pfam" id="PF00102">
    <property type="entry name" value="Y_phosphatase"/>
    <property type="match status" value="3"/>
</dbReference>
<dbReference type="PRINTS" id="PR00700">
    <property type="entry name" value="PRTYPHPHTASE"/>
</dbReference>
<evidence type="ECO:0000313" key="6">
    <source>
        <dbReference type="Proteomes" id="UP000008672"/>
    </source>
</evidence>
<dbReference type="Gene3D" id="3.90.190.10">
    <property type="entry name" value="Protein tyrosine phosphatase superfamily"/>
    <property type="match status" value="3"/>
</dbReference>
<evidence type="ECO:0000259" key="4">
    <source>
        <dbReference type="PROSITE" id="PS50056"/>
    </source>
</evidence>
<feature type="domain" description="Tyrosine-protein phosphatase" evidence="3">
    <location>
        <begin position="1"/>
        <end position="59"/>
    </location>
</feature>
<evidence type="ECO:0000256" key="2">
    <source>
        <dbReference type="ARBA" id="ARBA00022912"/>
    </source>
</evidence>
<dbReference type="EC" id="3.1.3.48" evidence="1"/>
<dbReference type="EMBL" id="AFYH01126491">
    <property type="status" value="NOT_ANNOTATED_CDS"/>
    <property type="molecule type" value="Genomic_DNA"/>
</dbReference>